<dbReference type="Pfam" id="PF13529">
    <property type="entry name" value="Peptidase_C39_2"/>
    <property type="match status" value="1"/>
</dbReference>
<feature type="region of interest" description="Disordered" evidence="1">
    <location>
        <begin position="445"/>
        <end position="465"/>
    </location>
</feature>
<evidence type="ECO:0000313" key="5">
    <source>
        <dbReference type="Proteomes" id="UP000481583"/>
    </source>
</evidence>
<accession>A0A6G4UAR7</accession>
<dbReference type="InterPro" id="IPR039564">
    <property type="entry name" value="Peptidase_C39-like"/>
</dbReference>
<gene>
    <name evidence="4" type="ORF">G5C51_31535</name>
</gene>
<dbReference type="EMBL" id="JAAKZV010000203">
    <property type="protein sequence ID" value="NGN68417.1"/>
    <property type="molecule type" value="Genomic_DNA"/>
</dbReference>
<name>A0A6G4UAR7_9ACTN</name>
<evidence type="ECO:0000256" key="1">
    <source>
        <dbReference type="SAM" id="MobiDB-lite"/>
    </source>
</evidence>
<evidence type="ECO:0000313" key="4">
    <source>
        <dbReference type="EMBL" id="NGN68417.1"/>
    </source>
</evidence>
<feature type="transmembrane region" description="Helical" evidence="2">
    <location>
        <begin position="271"/>
        <end position="290"/>
    </location>
</feature>
<dbReference type="Gene3D" id="3.90.1720.10">
    <property type="entry name" value="endopeptidase domain like (from Nostoc punctiforme)"/>
    <property type="match status" value="1"/>
</dbReference>
<proteinExistence type="predicted"/>
<organism evidence="4 5">
    <name type="scientific">Streptomyces coryli</name>
    <dbReference type="NCBI Taxonomy" id="1128680"/>
    <lineage>
        <taxon>Bacteria</taxon>
        <taxon>Bacillati</taxon>
        <taxon>Actinomycetota</taxon>
        <taxon>Actinomycetes</taxon>
        <taxon>Kitasatosporales</taxon>
        <taxon>Streptomycetaceae</taxon>
        <taxon>Streptomyces</taxon>
    </lineage>
</organism>
<keyword evidence="2" id="KW-1133">Transmembrane helix</keyword>
<comment type="caution">
    <text evidence="4">The sequence shown here is derived from an EMBL/GenBank/DDBJ whole genome shotgun (WGS) entry which is preliminary data.</text>
</comment>
<dbReference type="RefSeq" id="WP_165242348.1">
    <property type="nucleotide sequence ID" value="NZ_JAAKZV010000203.1"/>
</dbReference>
<dbReference type="AlphaFoldDB" id="A0A6G4UAR7"/>
<keyword evidence="2" id="KW-0472">Membrane</keyword>
<feature type="compositionally biased region" description="Low complexity" evidence="1">
    <location>
        <begin position="202"/>
        <end position="220"/>
    </location>
</feature>
<keyword evidence="5" id="KW-1185">Reference proteome</keyword>
<evidence type="ECO:0000256" key="2">
    <source>
        <dbReference type="SAM" id="Phobius"/>
    </source>
</evidence>
<sequence length="561" mass="60925">MPTAPPSTTGRLRRRLPYCLPVAHVPQARDHWCGPATARMLLAARLGDRAPTVQAMSWMAERVGGTYRGDLRQVLNWHLPEPVYVLRHGPHRLRRDVARSIDRGFGLALNLAVPAAGARLPGYPPGPLAHWVAVIGYDPVRDRLLILDPAAGRPGFDALPRHPFWMPRNVVAPAVRCYLGACRPPAGSAAPTVRSTPPPRWSPQVTVSAAASSSTPDSSPLPHGATDWCADRTSRTGPDAKPEGAFVTPPSPSPAEPDVPTAAALPRRRRLVAVLALLLAAVAAAALLVADLGTKPAAAASAVNQPISRGEVIDRAESWVNKGLTYTVTGETAPDPQGKPYRKDCSGYVSMAWHLDRSRVVSTDMSIALVASDISHEIGKDQLQPGDALVKWDQHVRLFERWTNAEHTRYLAYDFGATPVKHQEYTWNGPDDYQNYQAFRYNRITDDNGAPAEPAPPQTEPARPQQPAKYWVDTFAAGPGRPGTSRDAARIGTLNAGTNYVWCKKAGDTVRGPNGAHNRYWLWTDLDSGAGQGWVSAYYLTRWGNDEARDNSGQEIPDCAA</sequence>
<dbReference type="Proteomes" id="UP000481583">
    <property type="component" value="Unassembled WGS sequence"/>
</dbReference>
<protein>
    <recommendedName>
        <fullName evidence="3">Peptidase C39-like domain-containing protein</fullName>
    </recommendedName>
</protein>
<feature type="region of interest" description="Disordered" evidence="1">
    <location>
        <begin position="188"/>
        <end position="260"/>
    </location>
</feature>
<evidence type="ECO:0000259" key="3">
    <source>
        <dbReference type="Pfam" id="PF13529"/>
    </source>
</evidence>
<feature type="domain" description="Peptidase C39-like" evidence="3">
    <location>
        <begin position="21"/>
        <end position="150"/>
    </location>
</feature>
<reference evidence="4 5" key="1">
    <citation type="submission" date="2020-02" db="EMBL/GenBank/DDBJ databases">
        <title>Whole-genome analyses of novel actinobacteria.</title>
        <authorList>
            <person name="Sahin N."/>
        </authorList>
    </citation>
    <scope>NUCLEOTIDE SEQUENCE [LARGE SCALE GENOMIC DNA]</scope>
    <source>
        <strain evidence="4 5">A7024</strain>
    </source>
</reference>
<keyword evidence="2" id="KW-0812">Transmembrane</keyword>
<feature type="compositionally biased region" description="Basic and acidic residues" evidence="1">
    <location>
        <begin position="229"/>
        <end position="242"/>
    </location>
</feature>